<comment type="similarity">
    <text evidence="2">Belongs to the SYS1 family.</text>
</comment>
<keyword evidence="4 9" id="KW-0812">Transmembrane</keyword>
<sequence>MTGFRSAKFDPLLIFFQIIALQSVFYASQSLLTALYSYFPDAYPESIGSILSVQIRKDIVIIELLGILLTSFSTIFLIVRTKSILDSMITLHFIHFIIVLFYNSSFPTQFSWWVLQVCSTALGTLTGEWLCMREETKEIKLRLPLASKKESNEVL</sequence>
<dbReference type="Pfam" id="PF09801">
    <property type="entry name" value="SYS1"/>
    <property type="match status" value="1"/>
</dbReference>
<evidence type="ECO:0000256" key="8">
    <source>
        <dbReference type="ARBA" id="ARBA00023136"/>
    </source>
</evidence>
<reference evidence="11" key="1">
    <citation type="submission" date="2017-02" db="UniProtKB">
        <authorList>
            <consortium name="WormBaseParasite"/>
        </authorList>
    </citation>
    <scope>IDENTIFICATION</scope>
</reference>
<feature type="transmembrane region" description="Helical" evidence="9">
    <location>
        <begin position="59"/>
        <end position="79"/>
    </location>
</feature>
<organism evidence="10 11">
    <name type="scientific">Strongyloides papillosus</name>
    <name type="common">Intestinal threadworm</name>
    <dbReference type="NCBI Taxonomy" id="174720"/>
    <lineage>
        <taxon>Eukaryota</taxon>
        <taxon>Metazoa</taxon>
        <taxon>Ecdysozoa</taxon>
        <taxon>Nematoda</taxon>
        <taxon>Chromadorea</taxon>
        <taxon>Rhabditida</taxon>
        <taxon>Tylenchina</taxon>
        <taxon>Panagrolaimomorpha</taxon>
        <taxon>Strongyloidoidea</taxon>
        <taxon>Strongyloididae</taxon>
        <taxon>Strongyloides</taxon>
    </lineage>
</organism>
<name>A0A0N5BT66_STREA</name>
<keyword evidence="8 9" id="KW-0472">Membrane</keyword>
<keyword evidence="5" id="KW-0653">Protein transport</keyword>
<dbReference type="GO" id="GO:0005802">
    <property type="term" value="C:trans-Golgi network"/>
    <property type="evidence" value="ECO:0007669"/>
    <property type="project" value="TreeGrafter"/>
</dbReference>
<accession>A0A0N5BT66</accession>
<dbReference type="STRING" id="174720.A0A0N5BT66"/>
<protein>
    <submittedName>
        <fullName evidence="11">Protein SYS1 homolog</fullName>
    </submittedName>
</protein>
<dbReference type="GO" id="GO:0043001">
    <property type="term" value="P:Golgi to plasma membrane protein transport"/>
    <property type="evidence" value="ECO:0007669"/>
    <property type="project" value="TreeGrafter"/>
</dbReference>
<keyword evidence="7" id="KW-0333">Golgi apparatus</keyword>
<evidence type="ECO:0000256" key="5">
    <source>
        <dbReference type="ARBA" id="ARBA00022927"/>
    </source>
</evidence>
<dbReference type="PANTHER" id="PTHR12952">
    <property type="entry name" value="SYS1"/>
    <property type="match status" value="1"/>
</dbReference>
<dbReference type="PANTHER" id="PTHR12952:SF0">
    <property type="entry name" value="PROTEIN SYS1 HOMOLOG"/>
    <property type="match status" value="1"/>
</dbReference>
<dbReference type="WBParaSite" id="SPAL_0000905700.1">
    <property type="protein sequence ID" value="SPAL_0000905700.1"/>
    <property type="gene ID" value="SPAL_0000905700"/>
</dbReference>
<keyword evidence="6 9" id="KW-1133">Transmembrane helix</keyword>
<feature type="transmembrane region" description="Helical" evidence="9">
    <location>
        <begin position="12"/>
        <end position="39"/>
    </location>
</feature>
<evidence type="ECO:0000256" key="4">
    <source>
        <dbReference type="ARBA" id="ARBA00022692"/>
    </source>
</evidence>
<dbReference type="InterPro" id="IPR019185">
    <property type="entry name" value="Integral_membrane_SYS1-rel"/>
</dbReference>
<proteinExistence type="inferred from homology"/>
<dbReference type="GO" id="GO:0005829">
    <property type="term" value="C:cytosol"/>
    <property type="evidence" value="ECO:0007669"/>
    <property type="project" value="GOC"/>
</dbReference>
<dbReference type="GO" id="GO:0000139">
    <property type="term" value="C:Golgi membrane"/>
    <property type="evidence" value="ECO:0007669"/>
    <property type="project" value="UniProtKB-SubCell"/>
</dbReference>
<evidence type="ECO:0000256" key="9">
    <source>
        <dbReference type="SAM" id="Phobius"/>
    </source>
</evidence>
<dbReference type="GO" id="GO:0034067">
    <property type="term" value="P:protein localization to Golgi apparatus"/>
    <property type="evidence" value="ECO:0007669"/>
    <property type="project" value="TreeGrafter"/>
</dbReference>
<dbReference type="GO" id="GO:0006895">
    <property type="term" value="P:Golgi to endosome transport"/>
    <property type="evidence" value="ECO:0007669"/>
    <property type="project" value="TreeGrafter"/>
</dbReference>
<evidence type="ECO:0000313" key="11">
    <source>
        <dbReference type="WBParaSite" id="SPAL_0000905700.1"/>
    </source>
</evidence>
<evidence type="ECO:0000313" key="10">
    <source>
        <dbReference type="Proteomes" id="UP000046392"/>
    </source>
</evidence>
<comment type="subcellular location">
    <subcellularLocation>
        <location evidence="1">Golgi apparatus membrane</location>
        <topology evidence="1">Multi-pass membrane protein</topology>
    </subcellularLocation>
</comment>
<evidence type="ECO:0000256" key="6">
    <source>
        <dbReference type="ARBA" id="ARBA00022989"/>
    </source>
</evidence>
<keyword evidence="10" id="KW-1185">Reference proteome</keyword>
<feature type="transmembrane region" description="Helical" evidence="9">
    <location>
        <begin position="84"/>
        <end position="104"/>
    </location>
</feature>
<evidence type="ECO:0000256" key="1">
    <source>
        <dbReference type="ARBA" id="ARBA00004653"/>
    </source>
</evidence>
<dbReference type="Proteomes" id="UP000046392">
    <property type="component" value="Unplaced"/>
</dbReference>
<evidence type="ECO:0000256" key="3">
    <source>
        <dbReference type="ARBA" id="ARBA00022448"/>
    </source>
</evidence>
<evidence type="ECO:0000256" key="7">
    <source>
        <dbReference type="ARBA" id="ARBA00023034"/>
    </source>
</evidence>
<evidence type="ECO:0000256" key="2">
    <source>
        <dbReference type="ARBA" id="ARBA00008160"/>
    </source>
</evidence>
<keyword evidence="3" id="KW-0813">Transport</keyword>
<dbReference type="AlphaFoldDB" id="A0A0N5BT66"/>